<evidence type="ECO:0000313" key="2">
    <source>
        <dbReference type="EMBL" id="RDX82892.1"/>
    </source>
</evidence>
<dbReference type="PROSITE" id="PS50994">
    <property type="entry name" value="INTEGRASE"/>
    <property type="match status" value="1"/>
</dbReference>
<sequence length="158" mass="18283">MEISQKNKMHQQPMLFCEIFDVWGIDFIGSFPVSYRNSYILLDIDYVSRWVEAKATKTNDAKVVIDFLKSHIFCKFGVPKALSNDKGSHFCNRAMATLLEKYGVELDELRFEAYENSRIYKEKDPEEGVQGWSKGTLVLLQREEMELIITHSKSMGIS</sequence>
<dbReference type="InterPro" id="IPR052160">
    <property type="entry name" value="Gypsy_RT_Integrase-like"/>
</dbReference>
<dbReference type="PANTHER" id="PTHR47266">
    <property type="entry name" value="ENDONUCLEASE-RELATED"/>
    <property type="match status" value="1"/>
</dbReference>
<proteinExistence type="predicted"/>
<dbReference type="EMBL" id="QJKJ01007516">
    <property type="protein sequence ID" value="RDX82892.1"/>
    <property type="molecule type" value="Genomic_DNA"/>
</dbReference>
<dbReference type="InterPro" id="IPR036397">
    <property type="entry name" value="RNaseH_sf"/>
</dbReference>
<dbReference type="GO" id="GO:0003676">
    <property type="term" value="F:nucleic acid binding"/>
    <property type="evidence" value="ECO:0007669"/>
    <property type="project" value="InterPro"/>
</dbReference>
<dbReference type="InterPro" id="IPR001584">
    <property type="entry name" value="Integrase_cat-core"/>
</dbReference>
<dbReference type="InterPro" id="IPR012337">
    <property type="entry name" value="RNaseH-like_sf"/>
</dbReference>
<feature type="domain" description="Integrase catalytic" evidence="1">
    <location>
        <begin position="9"/>
        <end position="106"/>
    </location>
</feature>
<protein>
    <submittedName>
        <fullName evidence="2">Pol</fullName>
    </submittedName>
</protein>
<dbReference type="SUPFAM" id="SSF53098">
    <property type="entry name" value="Ribonuclease H-like"/>
    <property type="match status" value="1"/>
</dbReference>
<dbReference type="Gene3D" id="3.30.420.10">
    <property type="entry name" value="Ribonuclease H-like superfamily/Ribonuclease H"/>
    <property type="match status" value="1"/>
</dbReference>
<keyword evidence="3" id="KW-1185">Reference proteome</keyword>
<gene>
    <name evidence="2" type="primary">pol</name>
    <name evidence="2" type="ORF">CR513_36256</name>
</gene>
<evidence type="ECO:0000313" key="3">
    <source>
        <dbReference type="Proteomes" id="UP000257109"/>
    </source>
</evidence>
<name>A0A371FX77_MUCPR</name>
<dbReference type="OrthoDB" id="6627434at2759"/>
<organism evidence="2 3">
    <name type="scientific">Mucuna pruriens</name>
    <name type="common">Velvet bean</name>
    <name type="synonym">Dolichos pruriens</name>
    <dbReference type="NCBI Taxonomy" id="157652"/>
    <lineage>
        <taxon>Eukaryota</taxon>
        <taxon>Viridiplantae</taxon>
        <taxon>Streptophyta</taxon>
        <taxon>Embryophyta</taxon>
        <taxon>Tracheophyta</taxon>
        <taxon>Spermatophyta</taxon>
        <taxon>Magnoliopsida</taxon>
        <taxon>eudicotyledons</taxon>
        <taxon>Gunneridae</taxon>
        <taxon>Pentapetalae</taxon>
        <taxon>rosids</taxon>
        <taxon>fabids</taxon>
        <taxon>Fabales</taxon>
        <taxon>Fabaceae</taxon>
        <taxon>Papilionoideae</taxon>
        <taxon>50 kb inversion clade</taxon>
        <taxon>NPAAA clade</taxon>
        <taxon>indigoferoid/millettioid clade</taxon>
        <taxon>Phaseoleae</taxon>
        <taxon>Mucuna</taxon>
    </lineage>
</organism>
<reference evidence="2" key="1">
    <citation type="submission" date="2018-05" db="EMBL/GenBank/DDBJ databases">
        <title>Draft genome of Mucuna pruriens seed.</title>
        <authorList>
            <person name="Nnadi N.E."/>
            <person name="Vos R."/>
            <person name="Hasami M.H."/>
            <person name="Devisetty U.K."/>
            <person name="Aguiy J.C."/>
        </authorList>
    </citation>
    <scope>NUCLEOTIDE SEQUENCE [LARGE SCALE GENOMIC DNA]</scope>
    <source>
        <strain evidence="2">JCA_2017</strain>
    </source>
</reference>
<dbReference type="Pfam" id="PF00665">
    <property type="entry name" value="rve"/>
    <property type="match status" value="1"/>
</dbReference>
<dbReference type="GO" id="GO:0015074">
    <property type="term" value="P:DNA integration"/>
    <property type="evidence" value="ECO:0007669"/>
    <property type="project" value="InterPro"/>
</dbReference>
<dbReference type="Proteomes" id="UP000257109">
    <property type="component" value="Unassembled WGS sequence"/>
</dbReference>
<comment type="caution">
    <text evidence="2">The sequence shown here is derived from an EMBL/GenBank/DDBJ whole genome shotgun (WGS) entry which is preliminary data.</text>
</comment>
<dbReference type="AlphaFoldDB" id="A0A371FX77"/>
<evidence type="ECO:0000259" key="1">
    <source>
        <dbReference type="PROSITE" id="PS50994"/>
    </source>
</evidence>
<accession>A0A371FX77</accession>
<feature type="non-terminal residue" evidence="2">
    <location>
        <position position="1"/>
    </location>
</feature>